<sequence length="384" mass="39714">GGTWTHVSALDLRGVSPAGAVGGSTGLVSTEFADNAFRIFDEGDVTKVIAFQASGIMTGNTRTVAAEDGPMTIPLTSEWDDLTDAGATTLHKHDHGGQDGLGDDDHTIYILADGSRAFSGDVDFGGNLIDNAPFLRGYIDGLTTELDTDALHDVQVNPGACTDSLANNDKIIEVTGAFTKRIDAAWAVGDTNGGMATGSVAADTEYNLIIIEKDSDGTIDMMFDVSATGANVPAGYTSRRRIGSVFTDGSADILAYAQTGDWFIYDAAVSDVVDATGTLSVFETGTLSVPASSLTMVILFAQVTDAHEVGSAIRRAGATSAASSNNVSVGGASDATMNLVTIFLTAVDGSSQVNYTLSGSGVGVAWNLIIITTLGWLDLRGRNE</sequence>
<dbReference type="AlphaFoldDB" id="A0A0F9BL15"/>
<gene>
    <name evidence="1" type="ORF">LCGC14_2776980</name>
</gene>
<protein>
    <submittedName>
        <fullName evidence="1">Uncharacterized protein</fullName>
    </submittedName>
</protein>
<feature type="non-terminal residue" evidence="1">
    <location>
        <position position="1"/>
    </location>
</feature>
<proteinExistence type="predicted"/>
<accession>A0A0F9BL15</accession>
<name>A0A0F9BL15_9ZZZZ</name>
<reference evidence="1" key="1">
    <citation type="journal article" date="2015" name="Nature">
        <title>Complex archaea that bridge the gap between prokaryotes and eukaryotes.</title>
        <authorList>
            <person name="Spang A."/>
            <person name="Saw J.H."/>
            <person name="Jorgensen S.L."/>
            <person name="Zaremba-Niedzwiedzka K."/>
            <person name="Martijn J."/>
            <person name="Lind A.E."/>
            <person name="van Eijk R."/>
            <person name="Schleper C."/>
            <person name="Guy L."/>
            <person name="Ettema T.J."/>
        </authorList>
    </citation>
    <scope>NUCLEOTIDE SEQUENCE</scope>
</reference>
<evidence type="ECO:0000313" key="1">
    <source>
        <dbReference type="EMBL" id="KKK85071.1"/>
    </source>
</evidence>
<dbReference type="EMBL" id="LAZR01051480">
    <property type="protein sequence ID" value="KKK85071.1"/>
    <property type="molecule type" value="Genomic_DNA"/>
</dbReference>
<comment type="caution">
    <text evidence="1">The sequence shown here is derived from an EMBL/GenBank/DDBJ whole genome shotgun (WGS) entry which is preliminary data.</text>
</comment>
<organism evidence="1">
    <name type="scientific">marine sediment metagenome</name>
    <dbReference type="NCBI Taxonomy" id="412755"/>
    <lineage>
        <taxon>unclassified sequences</taxon>
        <taxon>metagenomes</taxon>
        <taxon>ecological metagenomes</taxon>
    </lineage>
</organism>